<evidence type="ECO:0000313" key="6">
    <source>
        <dbReference type="EMBL" id="MEQ2366823.1"/>
    </source>
</evidence>
<organism evidence="6 7">
    <name type="scientific">Coprococcus intestinihominis</name>
    <dbReference type="NCBI Taxonomy" id="3133154"/>
    <lineage>
        <taxon>Bacteria</taxon>
        <taxon>Bacillati</taxon>
        <taxon>Bacillota</taxon>
        <taxon>Clostridia</taxon>
        <taxon>Lachnospirales</taxon>
        <taxon>Lachnospiraceae</taxon>
        <taxon>Coprococcus</taxon>
    </lineage>
</organism>
<sequence>MIKNRIRLLPVLLLAVWVLAGCGHQVASADKASDGRLQVVTTLFPQYDFARQIGGDHADVSLVLLPGMESHMYDPTPGDMIRISEADM</sequence>
<keyword evidence="2 4" id="KW-0813">Transport</keyword>
<evidence type="ECO:0000256" key="5">
    <source>
        <dbReference type="SAM" id="SignalP"/>
    </source>
</evidence>
<evidence type="ECO:0000256" key="1">
    <source>
        <dbReference type="ARBA" id="ARBA00011028"/>
    </source>
</evidence>
<feature type="non-terminal residue" evidence="6">
    <location>
        <position position="88"/>
    </location>
</feature>
<reference evidence="6 7" key="1">
    <citation type="submission" date="2024-03" db="EMBL/GenBank/DDBJ databases">
        <title>Human intestinal bacterial collection.</title>
        <authorList>
            <person name="Pauvert C."/>
            <person name="Hitch T.C.A."/>
            <person name="Clavel T."/>
        </authorList>
    </citation>
    <scope>NUCLEOTIDE SEQUENCE [LARGE SCALE GENOMIC DNA]</scope>
    <source>
        <strain evidence="6 7">CLA-AA-H190</strain>
    </source>
</reference>
<dbReference type="PANTHER" id="PTHR42953">
    <property type="entry name" value="HIGH-AFFINITY ZINC UPTAKE SYSTEM PROTEIN ZNUA-RELATED"/>
    <property type="match status" value="1"/>
</dbReference>
<dbReference type="InterPro" id="IPR006127">
    <property type="entry name" value="ZnuA-like"/>
</dbReference>
<dbReference type="Pfam" id="PF01297">
    <property type="entry name" value="ZnuA"/>
    <property type="match status" value="1"/>
</dbReference>
<comment type="similarity">
    <text evidence="1 4">Belongs to the bacterial solute-binding protein 9 family.</text>
</comment>
<dbReference type="InterPro" id="IPR050492">
    <property type="entry name" value="Bact_metal-bind_prot9"/>
</dbReference>
<dbReference type="InterPro" id="IPR006128">
    <property type="entry name" value="Lipoprotein_PsaA-like"/>
</dbReference>
<evidence type="ECO:0000256" key="4">
    <source>
        <dbReference type="RuleBase" id="RU003512"/>
    </source>
</evidence>
<accession>A0ABV1BA15</accession>
<keyword evidence="3 5" id="KW-0732">Signal</keyword>
<feature type="chain" id="PRO_5046513947" evidence="5">
    <location>
        <begin position="21"/>
        <end position="88"/>
    </location>
</feature>
<dbReference type="PRINTS" id="PR00690">
    <property type="entry name" value="ADHESNFAMILY"/>
</dbReference>
<dbReference type="Gene3D" id="3.40.50.1980">
    <property type="entry name" value="Nitrogenase molybdenum iron protein domain"/>
    <property type="match status" value="1"/>
</dbReference>
<dbReference type="EMBL" id="JBBMEK010000374">
    <property type="protein sequence ID" value="MEQ2366823.1"/>
    <property type="molecule type" value="Genomic_DNA"/>
</dbReference>
<evidence type="ECO:0000313" key="7">
    <source>
        <dbReference type="Proteomes" id="UP001469749"/>
    </source>
</evidence>
<dbReference type="RefSeq" id="WP_349086428.1">
    <property type="nucleotide sequence ID" value="NZ_JBBMEK010000374.1"/>
</dbReference>
<proteinExistence type="inferred from homology"/>
<dbReference type="PROSITE" id="PS51257">
    <property type="entry name" value="PROKAR_LIPOPROTEIN"/>
    <property type="match status" value="1"/>
</dbReference>
<name>A0ABV1BA15_9FIRM</name>
<gene>
    <name evidence="6" type="ORF">WMO25_17285</name>
</gene>
<comment type="caution">
    <text evidence="6">The sequence shown here is derived from an EMBL/GenBank/DDBJ whole genome shotgun (WGS) entry which is preliminary data.</text>
</comment>
<dbReference type="PANTHER" id="PTHR42953:SF3">
    <property type="entry name" value="HIGH-AFFINITY ZINC UPTAKE SYSTEM PROTEIN ZNUA"/>
    <property type="match status" value="1"/>
</dbReference>
<keyword evidence="7" id="KW-1185">Reference proteome</keyword>
<evidence type="ECO:0000256" key="2">
    <source>
        <dbReference type="ARBA" id="ARBA00022448"/>
    </source>
</evidence>
<evidence type="ECO:0000256" key="3">
    <source>
        <dbReference type="ARBA" id="ARBA00022729"/>
    </source>
</evidence>
<protein>
    <submittedName>
        <fullName evidence="6">Zinc ABC transporter substrate-binding protein</fullName>
    </submittedName>
</protein>
<feature type="signal peptide" evidence="5">
    <location>
        <begin position="1"/>
        <end position="20"/>
    </location>
</feature>
<dbReference type="SUPFAM" id="SSF53807">
    <property type="entry name" value="Helical backbone' metal receptor"/>
    <property type="match status" value="1"/>
</dbReference>
<dbReference type="Proteomes" id="UP001469749">
    <property type="component" value="Unassembled WGS sequence"/>
</dbReference>